<dbReference type="Gene3D" id="3.40.50.1820">
    <property type="entry name" value="alpha/beta hydrolase"/>
    <property type="match status" value="1"/>
</dbReference>
<dbReference type="Pfam" id="PF12697">
    <property type="entry name" value="Abhydrolase_6"/>
    <property type="match status" value="1"/>
</dbReference>
<proteinExistence type="predicted"/>
<dbReference type="GO" id="GO:0016020">
    <property type="term" value="C:membrane"/>
    <property type="evidence" value="ECO:0007669"/>
    <property type="project" value="TreeGrafter"/>
</dbReference>
<dbReference type="InterPro" id="IPR000073">
    <property type="entry name" value="AB_hydrolase_1"/>
</dbReference>
<dbReference type="SUPFAM" id="SSF53474">
    <property type="entry name" value="alpha/beta-Hydrolases"/>
    <property type="match status" value="1"/>
</dbReference>
<sequence>MNCSTHVVTTEGCRAQCQQVQVGEHQLHLQHLEPSELRGDNPLTLVFLHEGLGSIEMWKQFPAQLCVATGCKGIVYDRYGYGFSTPVTLPRPLDYLEIEGLQRVPALLDSLDLSNVVLIGHSDGGSIALLAATVAQGRVKAVITEAAHVFVEGMTLEGIEDAVQAYATTALPEKLARYHGEHTDNVFHAWCDTWLNPEFRAWNIEAHLSKIQCPLLVMQGVQDEYGSEQQVQSIAHNSSGIAQIAMIDNCGHVPHHQATETVFNAMRDFIRQL</sequence>
<dbReference type="InterPro" id="IPR029058">
    <property type="entry name" value="AB_hydrolase_fold"/>
</dbReference>
<protein>
    <recommendedName>
        <fullName evidence="1">AB hydrolase-1 domain-containing protein</fullName>
    </recommendedName>
</protein>
<dbReference type="Proteomes" id="UP000191418">
    <property type="component" value="Unassembled WGS sequence"/>
</dbReference>
<dbReference type="STRING" id="64969.SAMN02745127_02228"/>
<feature type="domain" description="AB hydrolase-1" evidence="1">
    <location>
        <begin position="45"/>
        <end position="262"/>
    </location>
</feature>
<comment type="caution">
    <text evidence="2">The sequence shown here is derived from an EMBL/GenBank/DDBJ whole genome shotgun (WGS) entry which is preliminary data.</text>
</comment>
<reference evidence="2 3" key="1">
    <citation type="submission" date="2017-01" db="EMBL/GenBank/DDBJ databases">
        <title>Genome Sequencing of a Marine Spirillum, Oceanospirillum multiglobuliferum ATCC 33336, from Japan.</title>
        <authorList>
            <person name="Carney J.G."/>
            <person name="Trachtenberg A.M."/>
            <person name="Rheaume B.A."/>
            <person name="Linnane J.D."/>
            <person name="Pitts N.L."/>
            <person name="Mykles D.L."/>
            <person name="Maclea K.S."/>
        </authorList>
    </citation>
    <scope>NUCLEOTIDE SEQUENCE [LARGE SCALE GENOMIC DNA]</scope>
    <source>
        <strain evidence="2 3">ATCC 33336</strain>
    </source>
</reference>
<evidence type="ECO:0000313" key="2">
    <source>
        <dbReference type="EMBL" id="OPX55191.1"/>
    </source>
</evidence>
<evidence type="ECO:0000313" key="3">
    <source>
        <dbReference type="Proteomes" id="UP000191418"/>
    </source>
</evidence>
<dbReference type="InterPro" id="IPR050266">
    <property type="entry name" value="AB_hydrolase_sf"/>
</dbReference>
<gene>
    <name evidence="2" type="ORF">BTE48_10190</name>
</gene>
<dbReference type="PANTHER" id="PTHR43798:SF33">
    <property type="entry name" value="HYDROLASE, PUTATIVE (AFU_ORTHOLOGUE AFUA_2G14860)-RELATED"/>
    <property type="match status" value="1"/>
</dbReference>
<keyword evidence="3" id="KW-1185">Reference proteome</keyword>
<dbReference type="PANTHER" id="PTHR43798">
    <property type="entry name" value="MONOACYLGLYCEROL LIPASE"/>
    <property type="match status" value="1"/>
</dbReference>
<dbReference type="AlphaFoldDB" id="A0A1V4T3L5"/>
<accession>A0A1V4T3L5</accession>
<name>A0A1V4T3L5_9GAMM</name>
<dbReference type="EMBL" id="MTSM01000012">
    <property type="protein sequence ID" value="OPX55191.1"/>
    <property type="molecule type" value="Genomic_DNA"/>
</dbReference>
<evidence type="ECO:0000259" key="1">
    <source>
        <dbReference type="Pfam" id="PF12697"/>
    </source>
</evidence>
<organism evidence="2 3">
    <name type="scientific">Oceanospirillum multiglobuliferum</name>
    <dbReference type="NCBI Taxonomy" id="64969"/>
    <lineage>
        <taxon>Bacteria</taxon>
        <taxon>Pseudomonadati</taxon>
        <taxon>Pseudomonadota</taxon>
        <taxon>Gammaproteobacteria</taxon>
        <taxon>Oceanospirillales</taxon>
        <taxon>Oceanospirillaceae</taxon>
        <taxon>Oceanospirillum</taxon>
    </lineage>
</organism>